<accession>A0A6A5ZYD0</accession>
<proteinExistence type="inferred from homology"/>
<evidence type="ECO:0000256" key="4">
    <source>
        <dbReference type="ARBA" id="ARBA00022475"/>
    </source>
</evidence>
<evidence type="ECO:0000256" key="7">
    <source>
        <dbReference type="ARBA" id="ARBA00022801"/>
    </source>
</evidence>
<evidence type="ECO:0000313" key="16">
    <source>
        <dbReference type="Proteomes" id="UP000799771"/>
    </source>
</evidence>
<evidence type="ECO:0000256" key="13">
    <source>
        <dbReference type="ARBA" id="ARBA00072720"/>
    </source>
</evidence>
<dbReference type="GO" id="GO:2000114">
    <property type="term" value="P:regulation of establishment of cell polarity"/>
    <property type="evidence" value="ECO:0007669"/>
    <property type="project" value="UniProtKB-ARBA"/>
</dbReference>
<reference evidence="15" key="1">
    <citation type="journal article" date="2020" name="Stud. Mycol.">
        <title>101 Dothideomycetes genomes: a test case for predicting lifestyles and emergence of pathogens.</title>
        <authorList>
            <person name="Haridas S."/>
            <person name="Albert R."/>
            <person name="Binder M."/>
            <person name="Bloem J."/>
            <person name="Labutti K."/>
            <person name="Salamov A."/>
            <person name="Andreopoulos B."/>
            <person name="Baker S."/>
            <person name="Barry K."/>
            <person name="Bills G."/>
            <person name="Bluhm B."/>
            <person name="Cannon C."/>
            <person name="Castanera R."/>
            <person name="Culley D."/>
            <person name="Daum C."/>
            <person name="Ezra D."/>
            <person name="Gonzalez J."/>
            <person name="Henrissat B."/>
            <person name="Kuo A."/>
            <person name="Liang C."/>
            <person name="Lipzen A."/>
            <person name="Lutzoni F."/>
            <person name="Magnuson J."/>
            <person name="Mondo S."/>
            <person name="Nolan M."/>
            <person name="Ohm R."/>
            <person name="Pangilinan J."/>
            <person name="Park H.-J."/>
            <person name="Ramirez L."/>
            <person name="Alfaro M."/>
            <person name="Sun H."/>
            <person name="Tritt A."/>
            <person name="Yoshinaga Y."/>
            <person name="Zwiers L.-H."/>
            <person name="Turgeon B."/>
            <person name="Goodwin S."/>
            <person name="Spatafora J."/>
            <person name="Crous P."/>
            <person name="Grigoriev I."/>
        </authorList>
    </citation>
    <scope>NUCLEOTIDE SEQUENCE</scope>
    <source>
        <strain evidence="15">CBS 119687</strain>
    </source>
</reference>
<dbReference type="OrthoDB" id="5976022at2759"/>
<comment type="similarity">
    <text evidence="2">Belongs to the small GTPase superfamily. Ras family.</text>
</comment>
<keyword evidence="6" id="KW-0547">Nucleotide-binding</keyword>
<keyword evidence="9" id="KW-0472">Membrane</keyword>
<keyword evidence="7" id="KW-0378">Hydrolase</keyword>
<dbReference type="GeneID" id="54404891"/>
<dbReference type="InterPro" id="IPR020100">
    <property type="entry name" value="Glc-repressible_Grg1"/>
</dbReference>
<dbReference type="PANTHER" id="PTHR24070">
    <property type="entry name" value="RAS, DI-RAS, AND RHEB FAMILY MEMBERS OF SMALL GTPASE SUPERFAMILY"/>
    <property type="match status" value="1"/>
</dbReference>
<evidence type="ECO:0000256" key="11">
    <source>
        <dbReference type="ARBA" id="ARBA00023289"/>
    </source>
</evidence>
<dbReference type="Gene3D" id="3.40.50.300">
    <property type="entry name" value="P-loop containing nucleotide triphosphate hydrolases"/>
    <property type="match status" value="1"/>
</dbReference>
<dbReference type="InterPro" id="IPR001806">
    <property type="entry name" value="Small_GTPase"/>
</dbReference>
<keyword evidence="10" id="KW-0449">Lipoprotein</keyword>
<keyword evidence="5" id="KW-0488">Methylation</keyword>
<evidence type="ECO:0000256" key="2">
    <source>
        <dbReference type="ARBA" id="ARBA00008344"/>
    </source>
</evidence>
<dbReference type="GO" id="GO:0005886">
    <property type="term" value="C:plasma membrane"/>
    <property type="evidence" value="ECO:0007669"/>
    <property type="project" value="UniProtKB-SubCell"/>
</dbReference>
<evidence type="ECO:0000256" key="12">
    <source>
        <dbReference type="ARBA" id="ARBA00048098"/>
    </source>
</evidence>
<sequence>MSQREYHIVVLGSGGVGKSCLTAQFVQNVWIESYDPTIEDSYRKAINVDNRQVVLEILDTAGTEQFSKELYMKTGQGFLLVFSITSASSFHELAELREQIRRIKDDDNVPMVLVGNKSDLEDDRAVSRPRAFAISREWGVPYFETSARRRANVDEAFVDLSRQIIIKDQREPPSLCPSPVPHLSIRTTPHPSTVQHQLKPLFNFTLLQTTPNPTNKLKMSAPNANTPNDGLVGQAVNSVKNAANYVSESIQGQSAEASKEANKQQAKGNVPGNDSLTDRASGALSAAGDKMDQSKHDASAEANKRSV</sequence>
<dbReference type="Pfam" id="PF00071">
    <property type="entry name" value="Ras"/>
    <property type="match status" value="1"/>
</dbReference>
<evidence type="ECO:0000256" key="3">
    <source>
        <dbReference type="ARBA" id="ARBA00011984"/>
    </source>
</evidence>
<evidence type="ECO:0000256" key="14">
    <source>
        <dbReference type="SAM" id="MobiDB-lite"/>
    </source>
</evidence>
<dbReference type="InterPro" id="IPR027417">
    <property type="entry name" value="P-loop_NTPase"/>
</dbReference>
<dbReference type="InterPro" id="IPR005225">
    <property type="entry name" value="Small_GTP-bd"/>
</dbReference>
<dbReference type="PROSITE" id="PS51421">
    <property type="entry name" value="RAS"/>
    <property type="match status" value="1"/>
</dbReference>
<evidence type="ECO:0000256" key="1">
    <source>
        <dbReference type="ARBA" id="ARBA00004342"/>
    </source>
</evidence>
<dbReference type="PRINTS" id="PR00449">
    <property type="entry name" value="RASTRNSFRMNG"/>
</dbReference>
<dbReference type="Pfam" id="PF11034">
    <property type="entry name" value="Grg1"/>
    <property type="match status" value="1"/>
</dbReference>
<dbReference type="PROSITE" id="PS51419">
    <property type="entry name" value="RAB"/>
    <property type="match status" value="1"/>
</dbReference>
<keyword evidence="8" id="KW-0342">GTP-binding</keyword>
<keyword evidence="4" id="KW-1003">Cell membrane</keyword>
<evidence type="ECO:0000256" key="6">
    <source>
        <dbReference type="ARBA" id="ARBA00022741"/>
    </source>
</evidence>
<dbReference type="FunFam" id="3.40.50.300:FF:000631">
    <property type="entry name" value="Ras small monomeric GTPase"/>
    <property type="match status" value="1"/>
</dbReference>
<dbReference type="SMART" id="SM00174">
    <property type="entry name" value="RHO"/>
    <property type="match status" value="1"/>
</dbReference>
<comment type="catalytic activity">
    <reaction evidence="12">
        <text>GTP + H2O = GDP + phosphate + H(+)</text>
        <dbReference type="Rhea" id="RHEA:19669"/>
        <dbReference type="ChEBI" id="CHEBI:15377"/>
        <dbReference type="ChEBI" id="CHEBI:15378"/>
        <dbReference type="ChEBI" id="CHEBI:37565"/>
        <dbReference type="ChEBI" id="CHEBI:43474"/>
        <dbReference type="ChEBI" id="CHEBI:58189"/>
        <dbReference type="EC" id="3.6.5.2"/>
    </reaction>
</comment>
<gene>
    <name evidence="15" type="ORF">P153DRAFT_302541</name>
</gene>
<feature type="compositionally biased region" description="Polar residues" evidence="14">
    <location>
        <begin position="263"/>
        <end position="275"/>
    </location>
</feature>
<dbReference type="GO" id="GO:0007165">
    <property type="term" value="P:signal transduction"/>
    <property type="evidence" value="ECO:0007669"/>
    <property type="project" value="InterPro"/>
</dbReference>
<dbReference type="SMART" id="SM00173">
    <property type="entry name" value="RAS"/>
    <property type="match status" value="1"/>
</dbReference>
<dbReference type="AlphaFoldDB" id="A0A6A5ZYD0"/>
<dbReference type="EMBL" id="ML977520">
    <property type="protein sequence ID" value="KAF2124296.1"/>
    <property type="molecule type" value="Genomic_DNA"/>
</dbReference>
<protein>
    <recommendedName>
        <fullName evidence="13">Ras-related protein RSR1</fullName>
        <ecNumber evidence="3">3.6.5.2</ecNumber>
    </recommendedName>
</protein>
<dbReference type="NCBIfam" id="TIGR00231">
    <property type="entry name" value="small_GTP"/>
    <property type="match status" value="1"/>
</dbReference>
<dbReference type="Proteomes" id="UP000799771">
    <property type="component" value="Unassembled WGS sequence"/>
</dbReference>
<evidence type="ECO:0000256" key="9">
    <source>
        <dbReference type="ARBA" id="ARBA00023136"/>
    </source>
</evidence>
<evidence type="ECO:0000313" key="15">
    <source>
        <dbReference type="EMBL" id="KAF2124296.1"/>
    </source>
</evidence>
<organism evidence="15 16">
    <name type="scientific">Dothidotthia symphoricarpi CBS 119687</name>
    <dbReference type="NCBI Taxonomy" id="1392245"/>
    <lineage>
        <taxon>Eukaryota</taxon>
        <taxon>Fungi</taxon>
        <taxon>Dikarya</taxon>
        <taxon>Ascomycota</taxon>
        <taxon>Pezizomycotina</taxon>
        <taxon>Dothideomycetes</taxon>
        <taxon>Pleosporomycetidae</taxon>
        <taxon>Pleosporales</taxon>
        <taxon>Dothidotthiaceae</taxon>
        <taxon>Dothidotthia</taxon>
    </lineage>
</organism>
<dbReference type="SMART" id="SM00176">
    <property type="entry name" value="RAN"/>
    <property type="match status" value="1"/>
</dbReference>
<dbReference type="InterPro" id="IPR020849">
    <property type="entry name" value="Small_GTPase_Ras-type"/>
</dbReference>
<evidence type="ECO:0000256" key="5">
    <source>
        <dbReference type="ARBA" id="ARBA00022481"/>
    </source>
</evidence>
<feature type="region of interest" description="Disordered" evidence="14">
    <location>
        <begin position="250"/>
        <end position="307"/>
    </location>
</feature>
<feature type="compositionally biased region" description="Basic and acidic residues" evidence="14">
    <location>
        <begin position="289"/>
        <end position="307"/>
    </location>
</feature>
<evidence type="ECO:0000256" key="8">
    <source>
        <dbReference type="ARBA" id="ARBA00023134"/>
    </source>
</evidence>
<dbReference type="PROSITE" id="PS51420">
    <property type="entry name" value="RHO"/>
    <property type="match status" value="1"/>
</dbReference>
<keyword evidence="11" id="KW-0636">Prenylation</keyword>
<comment type="subcellular location">
    <subcellularLocation>
        <location evidence="1">Cell membrane</location>
        <topology evidence="1">Lipid-anchor</topology>
        <orientation evidence="1">Cytoplasmic side</orientation>
    </subcellularLocation>
</comment>
<dbReference type="SUPFAM" id="SSF52540">
    <property type="entry name" value="P-loop containing nucleoside triphosphate hydrolases"/>
    <property type="match status" value="1"/>
</dbReference>
<dbReference type="EC" id="3.6.5.2" evidence="3"/>
<dbReference type="SMART" id="SM00175">
    <property type="entry name" value="RAB"/>
    <property type="match status" value="1"/>
</dbReference>
<dbReference type="RefSeq" id="XP_033518689.1">
    <property type="nucleotide sequence ID" value="XM_033664459.1"/>
</dbReference>
<dbReference type="GO" id="GO:0003925">
    <property type="term" value="F:G protein activity"/>
    <property type="evidence" value="ECO:0007669"/>
    <property type="project" value="UniProtKB-EC"/>
</dbReference>
<dbReference type="GO" id="GO:0005525">
    <property type="term" value="F:GTP binding"/>
    <property type="evidence" value="ECO:0007669"/>
    <property type="project" value="UniProtKB-KW"/>
</dbReference>
<evidence type="ECO:0000256" key="10">
    <source>
        <dbReference type="ARBA" id="ARBA00023288"/>
    </source>
</evidence>
<name>A0A6A5ZYD0_9PLEO</name>
<keyword evidence="16" id="KW-1185">Reference proteome</keyword>